<sequence length="622" mass="66871">MSRPAELLAADCDRLYPRFETYRLRPLDPDTDVRAYPLPNLATASRVSYTSQQLGFREVRGRIAWDHLDSLGRRGVYVDAEWNVVCFELNDALEPTFSTLATLPTPIASEVVVAEYPRALPLSDGVWAVNSGTGSLYILTEGGFTARYDLQDGPFLLYAAHAEGSSSTFRLLLSRAVVHNADAGKFAARQTSFELLQVSVDTSVTNGVDDAPGVLEPNWRLEGPDLPYWAVWAEGGWLVLSEEPFGVEKLATKSKETPGQRAARLKAEADAKRGVGARVEEIVDDNPEEEEVEMVDATAPFNWTQEAGSVSIIVPLPAGTPKTALAVVIRPGSLRVSVQGEVSDLSGWLAHEHSFWSDIIVDESTWTYDSVSGELEISLAKRDGDMRWPSVFVPGDDSDDDDVPESFSAAEMDSIRASFSRAQLSSTSEEPPVPPASMPALLREEMDIDSDDDDDDNDDRGVGRICVIGHITDGKAVWSRQPATVLSLPLVQAGDLQGAGIVVKQAVDGLLFGPGSDPTRTPWTHIATNPALAFVMSSKRDLRLVRHIHDTVLCFDSGSGTGTGNAYVYYPPEDSETARQGVVGVSGGARGALLGVSSVTAAGREVVVALCEGALVVLGGVV</sequence>
<dbReference type="SUPFAM" id="SSF49764">
    <property type="entry name" value="HSP20-like chaperones"/>
    <property type="match status" value="1"/>
</dbReference>
<keyword evidence="5" id="KW-0539">Nucleus</keyword>
<dbReference type="Gene3D" id="2.60.40.790">
    <property type="match status" value="1"/>
</dbReference>
<evidence type="ECO:0000256" key="4">
    <source>
        <dbReference type="ARBA" id="ARBA00022490"/>
    </source>
</evidence>
<reference evidence="7" key="1">
    <citation type="journal article" date="2023" name="BMC Genomics">
        <title>Chromosome-level genome assemblies of Cutaneotrichosporon spp. (Trichosporonales, Basidiomycota) reveal imbalanced evolution between nucleotide sequences and chromosome synteny.</title>
        <authorList>
            <person name="Kobayashi Y."/>
            <person name="Kayamori A."/>
            <person name="Aoki K."/>
            <person name="Shiwa Y."/>
            <person name="Matsutani M."/>
            <person name="Fujita N."/>
            <person name="Sugita T."/>
            <person name="Iwasaki W."/>
            <person name="Tanaka N."/>
            <person name="Takashima M."/>
        </authorList>
    </citation>
    <scope>NUCLEOTIDE SEQUENCE</scope>
    <source>
        <strain evidence="7">HIS019</strain>
    </source>
</reference>
<dbReference type="GO" id="GO:0005634">
    <property type="term" value="C:nucleus"/>
    <property type="evidence" value="ECO:0007669"/>
    <property type="project" value="UniProtKB-SubCell"/>
</dbReference>
<evidence type="ECO:0000256" key="5">
    <source>
        <dbReference type="ARBA" id="ARBA00023242"/>
    </source>
</evidence>
<name>A0AA48I9V1_9TREE</name>
<dbReference type="Proteomes" id="UP001233271">
    <property type="component" value="Chromosome 2"/>
</dbReference>
<dbReference type="AlphaFoldDB" id="A0AA48I9V1"/>
<evidence type="ECO:0000256" key="2">
    <source>
        <dbReference type="ARBA" id="ARBA00004496"/>
    </source>
</evidence>
<dbReference type="PANTHER" id="PTHR21664:SF1">
    <property type="entry name" value="NUDC DOMAIN-CONTAINING PROTEIN 1"/>
    <property type="match status" value="1"/>
</dbReference>
<evidence type="ECO:0000256" key="1">
    <source>
        <dbReference type="ARBA" id="ARBA00004123"/>
    </source>
</evidence>
<dbReference type="InterPro" id="IPR007052">
    <property type="entry name" value="CS_dom"/>
</dbReference>
<feature type="domain" description="CS" evidence="6">
    <location>
        <begin position="296"/>
        <end position="392"/>
    </location>
</feature>
<dbReference type="Pfam" id="PF04969">
    <property type="entry name" value="CS"/>
    <property type="match status" value="1"/>
</dbReference>
<accession>A0AA48I9V1</accession>
<dbReference type="GO" id="GO:0005737">
    <property type="term" value="C:cytoplasm"/>
    <property type="evidence" value="ECO:0007669"/>
    <property type="project" value="UniProtKB-SubCell"/>
</dbReference>
<dbReference type="GeneID" id="85492733"/>
<keyword evidence="4" id="KW-0963">Cytoplasm</keyword>
<dbReference type="PANTHER" id="PTHR21664">
    <property type="entry name" value="CHRONIC MYELOGENOUS LEUKEMIA TUMOR ANTIGEN 66"/>
    <property type="match status" value="1"/>
</dbReference>
<keyword evidence="8" id="KW-1185">Reference proteome</keyword>
<dbReference type="InterPro" id="IPR008978">
    <property type="entry name" value="HSP20-like_chaperone"/>
</dbReference>
<dbReference type="EMBL" id="AP028213">
    <property type="protein sequence ID" value="BEI88862.1"/>
    <property type="molecule type" value="Genomic_DNA"/>
</dbReference>
<proteinExistence type="predicted"/>
<gene>
    <name evidence="7" type="ORF">CcaverHIS019_0202240</name>
</gene>
<dbReference type="InterPro" id="IPR037895">
    <property type="entry name" value="NUDCD1"/>
</dbReference>
<organism evidence="7 8">
    <name type="scientific">Cutaneotrichosporon cavernicola</name>
    <dbReference type="NCBI Taxonomy" id="279322"/>
    <lineage>
        <taxon>Eukaryota</taxon>
        <taxon>Fungi</taxon>
        <taxon>Dikarya</taxon>
        <taxon>Basidiomycota</taxon>
        <taxon>Agaricomycotina</taxon>
        <taxon>Tremellomycetes</taxon>
        <taxon>Trichosporonales</taxon>
        <taxon>Trichosporonaceae</taxon>
        <taxon>Cutaneotrichosporon</taxon>
    </lineage>
</organism>
<dbReference type="KEGG" id="ccac:CcaHIS019_0202240"/>
<dbReference type="PROSITE" id="PS51203">
    <property type="entry name" value="CS"/>
    <property type="match status" value="1"/>
</dbReference>
<dbReference type="RefSeq" id="XP_060454128.1">
    <property type="nucleotide sequence ID" value="XM_060597212.1"/>
</dbReference>
<evidence type="ECO:0000313" key="7">
    <source>
        <dbReference type="EMBL" id="BEI88862.1"/>
    </source>
</evidence>
<evidence type="ECO:0000256" key="3">
    <source>
        <dbReference type="ARBA" id="ARBA00018915"/>
    </source>
</evidence>
<evidence type="ECO:0000259" key="6">
    <source>
        <dbReference type="PROSITE" id="PS51203"/>
    </source>
</evidence>
<evidence type="ECO:0000313" key="8">
    <source>
        <dbReference type="Proteomes" id="UP001233271"/>
    </source>
</evidence>
<protein>
    <recommendedName>
        <fullName evidence="3">NudC domain-containing protein 1</fullName>
    </recommendedName>
</protein>
<dbReference type="CDD" id="cd06467">
    <property type="entry name" value="p23_NUDC_like"/>
    <property type="match status" value="1"/>
</dbReference>
<comment type="subcellular location">
    <subcellularLocation>
        <location evidence="2">Cytoplasm</location>
    </subcellularLocation>
    <subcellularLocation>
        <location evidence="1">Nucleus</location>
    </subcellularLocation>
</comment>